<organism evidence="3 4">
    <name type="scientific">Pomacea canaliculata</name>
    <name type="common">Golden apple snail</name>
    <dbReference type="NCBI Taxonomy" id="400727"/>
    <lineage>
        <taxon>Eukaryota</taxon>
        <taxon>Metazoa</taxon>
        <taxon>Spiralia</taxon>
        <taxon>Lophotrochozoa</taxon>
        <taxon>Mollusca</taxon>
        <taxon>Gastropoda</taxon>
        <taxon>Caenogastropoda</taxon>
        <taxon>Architaenioglossa</taxon>
        <taxon>Ampullarioidea</taxon>
        <taxon>Ampullariidae</taxon>
        <taxon>Pomacea</taxon>
    </lineage>
</organism>
<reference evidence="3 4" key="1">
    <citation type="submission" date="2018-04" db="EMBL/GenBank/DDBJ databases">
        <title>The genome of golden apple snail Pomacea canaliculata provides insight into stress tolerance and invasive adaptation.</title>
        <authorList>
            <person name="Liu C."/>
            <person name="Liu B."/>
            <person name="Ren Y."/>
            <person name="Zhang Y."/>
            <person name="Wang H."/>
            <person name="Li S."/>
            <person name="Jiang F."/>
            <person name="Yin L."/>
            <person name="Zhang G."/>
            <person name="Qian W."/>
            <person name="Fan W."/>
        </authorList>
    </citation>
    <scope>NUCLEOTIDE SEQUENCE [LARGE SCALE GENOMIC DNA]</scope>
    <source>
        <strain evidence="3">SZHN2017</strain>
        <tissue evidence="3">Muscle</tissue>
    </source>
</reference>
<dbReference type="PANTHER" id="PTHR23089">
    <property type="entry name" value="HISTIDINE TRIAD HIT PROTEIN"/>
    <property type="match status" value="1"/>
</dbReference>
<proteinExistence type="predicted"/>
<protein>
    <recommendedName>
        <fullName evidence="2">HIT domain-containing protein</fullName>
    </recommendedName>
</protein>
<feature type="domain" description="HIT" evidence="2">
    <location>
        <begin position="64"/>
        <end position="138"/>
    </location>
</feature>
<dbReference type="InterPro" id="IPR036265">
    <property type="entry name" value="HIT-like_sf"/>
</dbReference>
<dbReference type="Pfam" id="PF01230">
    <property type="entry name" value="HIT"/>
    <property type="match status" value="1"/>
</dbReference>
<dbReference type="InterPro" id="IPR001310">
    <property type="entry name" value="Histidine_triad_HIT"/>
</dbReference>
<dbReference type="SUPFAM" id="SSF54197">
    <property type="entry name" value="HIT-like"/>
    <property type="match status" value="1"/>
</dbReference>
<sequence>MAGLITRTLSATRIFLSTSAIHFLTTAVRQTPQLTVHALHCATPLCSDEVSKAQTATKTAEPTIFSKILNRIIPAHILYEDEKCMAFRDVSPQAPVHFLVIPRKPIPGLSDAQPEDEGAPNSNLFYVIAFGSLASGGS</sequence>
<dbReference type="Gene3D" id="3.30.428.10">
    <property type="entry name" value="HIT-like"/>
    <property type="match status" value="1"/>
</dbReference>
<dbReference type="InterPro" id="IPR011146">
    <property type="entry name" value="HIT-like"/>
</dbReference>
<dbReference type="GO" id="GO:0003824">
    <property type="term" value="F:catalytic activity"/>
    <property type="evidence" value="ECO:0007669"/>
    <property type="project" value="InterPro"/>
</dbReference>
<name>A0A2T7P3T8_POMCA</name>
<gene>
    <name evidence="3" type="ORF">C0Q70_10652</name>
</gene>
<dbReference type="EMBL" id="PZQS01000006">
    <property type="protein sequence ID" value="PVD28071.1"/>
    <property type="molecule type" value="Genomic_DNA"/>
</dbReference>
<dbReference type="OrthoDB" id="672793at2759"/>
<comment type="caution">
    <text evidence="3">The sequence shown here is derived from an EMBL/GenBank/DDBJ whole genome shotgun (WGS) entry which is preliminary data.</text>
</comment>
<dbReference type="AlphaFoldDB" id="A0A2T7P3T8"/>
<evidence type="ECO:0000259" key="2">
    <source>
        <dbReference type="PROSITE" id="PS51084"/>
    </source>
</evidence>
<dbReference type="PRINTS" id="PR00332">
    <property type="entry name" value="HISTRIAD"/>
</dbReference>
<dbReference type="Proteomes" id="UP000245119">
    <property type="component" value="Linkage Group LG6"/>
</dbReference>
<evidence type="ECO:0000313" key="3">
    <source>
        <dbReference type="EMBL" id="PVD28071.1"/>
    </source>
</evidence>
<keyword evidence="4" id="KW-1185">Reference proteome</keyword>
<dbReference type="PROSITE" id="PS51084">
    <property type="entry name" value="HIT_2"/>
    <property type="match status" value="1"/>
</dbReference>
<accession>A0A2T7P3T8</accession>
<evidence type="ECO:0000313" key="4">
    <source>
        <dbReference type="Proteomes" id="UP000245119"/>
    </source>
</evidence>
<evidence type="ECO:0000256" key="1">
    <source>
        <dbReference type="PROSITE-ProRule" id="PRU00464"/>
    </source>
</evidence>
<dbReference type="STRING" id="400727.A0A2T7P3T8"/>
<comment type="caution">
    <text evidence="1">Lacks conserved residue(s) required for the propagation of feature annotation.</text>
</comment>